<dbReference type="GO" id="GO:0008171">
    <property type="term" value="F:O-methyltransferase activity"/>
    <property type="evidence" value="ECO:0007669"/>
    <property type="project" value="InterPro"/>
</dbReference>
<accession>A0A1E1LIH9</accession>
<proteinExistence type="predicted"/>
<dbReference type="InterPro" id="IPR016461">
    <property type="entry name" value="COMT-like"/>
</dbReference>
<dbReference type="InterPro" id="IPR036390">
    <property type="entry name" value="WH_DNA-bd_sf"/>
</dbReference>
<evidence type="ECO:0000313" key="8">
    <source>
        <dbReference type="Proteomes" id="UP000178912"/>
    </source>
</evidence>
<evidence type="ECO:0000256" key="1">
    <source>
        <dbReference type="ARBA" id="ARBA00022603"/>
    </source>
</evidence>
<evidence type="ECO:0000259" key="6">
    <source>
        <dbReference type="Pfam" id="PF08100"/>
    </source>
</evidence>
<keyword evidence="3" id="KW-0949">S-adenosyl-L-methionine</keyword>
<keyword evidence="8" id="KW-1185">Reference proteome</keyword>
<sequence>MRSLLELVQQVQVAAENVAAGKGGPENMELMRTIRNLTRVAEPPAEKLLRLYYQPAQNAMLRLAVELGLPHALVEAKTMNAEELAVKSGADKLFIVRIMRLLIAIDIVDETGEEQYSATPITEALASETWTSAARFTNDTLVPTYAKILEYYRDTGFRSSEKTAIEYAVGADFWTWVKGHPSLHKDFHLYMRGRKDGSRRWLDYFPVATQVGDLSTAKDSVTLVDVGGNFGHDLKLFRESFPNLPGRLVLMDLPEVLQANPDPLEGIEKVDYDFFTQQPIIGAKFYIFRSICHDWPDKDCVKFLTNTIRAMKPGYSRLLINERVLPNVGAELQSTVMDIAMMTYYHAMERSERQWRTLLASVGLEIVKIWSLESGDCEAVIEAVLKE</sequence>
<dbReference type="InterPro" id="IPR012967">
    <property type="entry name" value="COMT_dimerisation"/>
</dbReference>
<keyword evidence="2 7" id="KW-0808">Transferase</keyword>
<reference evidence="8" key="1">
    <citation type="submission" date="2016-03" db="EMBL/GenBank/DDBJ databases">
        <authorList>
            <person name="Guldener U."/>
        </authorList>
    </citation>
    <scope>NUCLEOTIDE SEQUENCE [LARGE SCALE GENOMIC DNA]</scope>
    <source>
        <strain evidence="8">04CH-RAC-A.6.1</strain>
    </source>
</reference>
<dbReference type="GO" id="GO:0046983">
    <property type="term" value="F:protein dimerization activity"/>
    <property type="evidence" value="ECO:0007669"/>
    <property type="project" value="InterPro"/>
</dbReference>
<feature type="domain" description="O-methyltransferase dimerisation" evidence="6">
    <location>
        <begin position="59"/>
        <end position="126"/>
    </location>
</feature>
<evidence type="ECO:0000259" key="5">
    <source>
        <dbReference type="Pfam" id="PF00891"/>
    </source>
</evidence>
<dbReference type="PIRSF" id="PIRSF005739">
    <property type="entry name" value="O-mtase"/>
    <property type="match status" value="1"/>
</dbReference>
<dbReference type="PANTHER" id="PTHR43712">
    <property type="entry name" value="PUTATIVE (AFU_ORTHOLOGUE AFUA_4G14580)-RELATED"/>
    <property type="match status" value="1"/>
</dbReference>
<evidence type="ECO:0000313" key="7">
    <source>
        <dbReference type="EMBL" id="CZT10293.1"/>
    </source>
</evidence>
<dbReference type="GO" id="GO:0032259">
    <property type="term" value="P:methylation"/>
    <property type="evidence" value="ECO:0007669"/>
    <property type="project" value="UniProtKB-KW"/>
</dbReference>
<organism evidence="7 8">
    <name type="scientific">Rhynchosporium agropyri</name>
    <dbReference type="NCBI Taxonomy" id="914238"/>
    <lineage>
        <taxon>Eukaryota</taxon>
        <taxon>Fungi</taxon>
        <taxon>Dikarya</taxon>
        <taxon>Ascomycota</taxon>
        <taxon>Pezizomycotina</taxon>
        <taxon>Leotiomycetes</taxon>
        <taxon>Helotiales</taxon>
        <taxon>Ploettnerulaceae</taxon>
        <taxon>Rhynchosporium</taxon>
    </lineage>
</organism>
<dbReference type="AlphaFoldDB" id="A0A1E1LIH9"/>
<dbReference type="EMBL" id="FJUX01000126">
    <property type="protein sequence ID" value="CZT10293.1"/>
    <property type="molecule type" value="Genomic_DNA"/>
</dbReference>
<protein>
    <submittedName>
        <fullName evidence="7">Related to O-methyltransferase</fullName>
    </submittedName>
</protein>
<dbReference type="SUPFAM" id="SSF46785">
    <property type="entry name" value="Winged helix' DNA-binding domain"/>
    <property type="match status" value="1"/>
</dbReference>
<evidence type="ECO:0000256" key="2">
    <source>
        <dbReference type="ARBA" id="ARBA00022679"/>
    </source>
</evidence>
<evidence type="ECO:0000256" key="3">
    <source>
        <dbReference type="ARBA" id="ARBA00022691"/>
    </source>
</evidence>
<dbReference type="PROSITE" id="PS51683">
    <property type="entry name" value="SAM_OMT_II"/>
    <property type="match status" value="1"/>
</dbReference>
<dbReference type="Gene3D" id="3.40.50.150">
    <property type="entry name" value="Vaccinia Virus protein VP39"/>
    <property type="match status" value="1"/>
</dbReference>
<dbReference type="InterPro" id="IPR036388">
    <property type="entry name" value="WH-like_DNA-bd_sf"/>
</dbReference>
<feature type="domain" description="O-methyltransferase C-terminal" evidence="5">
    <location>
        <begin position="221"/>
        <end position="363"/>
    </location>
</feature>
<dbReference type="OrthoDB" id="1535081at2759"/>
<feature type="active site" description="Proton acceptor" evidence="4">
    <location>
        <position position="293"/>
    </location>
</feature>
<evidence type="ECO:0000256" key="4">
    <source>
        <dbReference type="PIRSR" id="PIRSR005739-1"/>
    </source>
</evidence>
<dbReference type="SUPFAM" id="SSF53335">
    <property type="entry name" value="S-adenosyl-L-methionine-dependent methyltransferases"/>
    <property type="match status" value="1"/>
</dbReference>
<dbReference type="Gene3D" id="1.10.10.10">
    <property type="entry name" value="Winged helix-like DNA-binding domain superfamily/Winged helix DNA-binding domain"/>
    <property type="match status" value="1"/>
</dbReference>
<dbReference type="PANTHER" id="PTHR43712:SF2">
    <property type="entry name" value="O-METHYLTRANSFERASE CICE"/>
    <property type="match status" value="1"/>
</dbReference>
<gene>
    <name evidence="7" type="ORF">RAG0_14808</name>
</gene>
<dbReference type="Proteomes" id="UP000178912">
    <property type="component" value="Unassembled WGS sequence"/>
</dbReference>
<dbReference type="InterPro" id="IPR029063">
    <property type="entry name" value="SAM-dependent_MTases_sf"/>
</dbReference>
<keyword evidence="1 7" id="KW-0489">Methyltransferase</keyword>
<dbReference type="Pfam" id="PF08100">
    <property type="entry name" value="Dimerisation"/>
    <property type="match status" value="1"/>
</dbReference>
<name>A0A1E1LIH9_9HELO</name>
<dbReference type="InterPro" id="IPR001077">
    <property type="entry name" value="COMT_C"/>
</dbReference>
<dbReference type="Pfam" id="PF00891">
    <property type="entry name" value="Methyltransf_2"/>
    <property type="match status" value="1"/>
</dbReference>